<name>A0A1G7G216_9BACL</name>
<dbReference type="EMBL" id="FNBG01000002">
    <property type="protein sequence ID" value="SDE82099.1"/>
    <property type="molecule type" value="Genomic_DNA"/>
</dbReference>
<dbReference type="InterPro" id="IPR003306">
    <property type="entry name" value="WIF"/>
</dbReference>
<dbReference type="STRING" id="670482.SAMN04488542_102257"/>
<accession>A0A1G7G216</accession>
<dbReference type="AlphaFoldDB" id="A0A1G7G216"/>
<organism evidence="2 3">
    <name type="scientific">Fontibacillus panacisegetis</name>
    <dbReference type="NCBI Taxonomy" id="670482"/>
    <lineage>
        <taxon>Bacteria</taxon>
        <taxon>Bacillati</taxon>
        <taxon>Bacillota</taxon>
        <taxon>Bacilli</taxon>
        <taxon>Bacillales</taxon>
        <taxon>Paenibacillaceae</taxon>
        <taxon>Fontibacillus</taxon>
    </lineage>
</organism>
<evidence type="ECO:0000259" key="1">
    <source>
        <dbReference type="PROSITE" id="PS50814"/>
    </source>
</evidence>
<dbReference type="InterPro" id="IPR005068">
    <property type="entry name" value="Phage_lambda_Stf-r2"/>
</dbReference>
<dbReference type="Pfam" id="PF03406">
    <property type="entry name" value="Phage_fiber_2"/>
    <property type="match status" value="1"/>
</dbReference>
<protein>
    <submittedName>
        <fullName evidence="2">Phage tail fibre repeat-containing protein</fullName>
    </submittedName>
</protein>
<sequence>MASNTPNLELLKKDPATDGNDTFNIQTMLNDNWDKIDEAVGQVREELQDIDIPLSNATNGTRSDVAASEKAVKAAYDRGTEGVNAAATVQTNLTNFSNTVTTQLADKASKTYVNEKPWQKHRLTQDSGVGIDISGADLDTVFNSGQYLGASLLNTPNSVAHWWYIEVFQFANTDFCMQRATMLENTVPTMYMRMRYAGQWYPWSLDLFQSGVNAKNSIADAINAKGVLASANDTWSLLASKIGQIASVGLGHSAQGTIISSAGTISVQRPNSTQSTVSVVTYTNLTFKPKFIFLISGTTLVIYSVDLNYGGNAAADILIFSGGSLGDYKLDGPLAVTATGFGLPVPSNMTSTSFTWWAYD</sequence>
<dbReference type="RefSeq" id="WP_091226817.1">
    <property type="nucleotide sequence ID" value="NZ_FNBG01000002.1"/>
</dbReference>
<feature type="domain" description="WIF" evidence="1">
    <location>
        <begin position="300"/>
        <end position="360"/>
    </location>
</feature>
<keyword evidence="3" id="KW-1185">Reference proteome</keyword>
<dbReference type="CDD" id="cd19958">
    <property type="entry name" value="pyocin_knob"/>
    <property type="match status" value="1"/>
</dbReference>
<dbReference type="GO" id="GO:0046718">
    <property type="term" value="P:symbiont entry into host cell"/>
    <property type="evidence" value="ECO:0007669"/>
    <property type="project" value="InterPro"/>
</dbReference>
<dbReference type="GO" id="GO:0019062">
    <property type="term" value="P:virion attachment to host cell"/>
    <property type="evidence" value="ECO:0007669"/>
    <property type="project" value="InterPro"/>
</dbReference>
<dbReference type="Proteomes" id="UP000198972">
    <property type="component" value="Unassembled WGS sequence"/>
</dbReference>
<evidence type="ECO:0000313" key="3">
    <source>
        <dbReference type="Proteomes" id="UP000198972"/>
    </source>
</evidence>
<reference evidence="2 3" key="1">
    <citation type="submission" date="2016-10" db="EMBL/GenBank/DDBJ databases">
        <authorList>
            <person name="de Groot N.N."/>
        </authorList>
    </citation>
    <scope>NUCLEOTIDE SEQUENCE [LARGE SCALE GENOMIC DNA]</scope>
    <source>
        <strain evidence="2 3">DSM 28129</strain>
    </source>
</reference>
<gene>
    <name evidence="2" type="ORF">SAMN04488542_102257</name>
</gene>
<dbReference type="PROSITE" id="PS50814">
    <property type="entry name" value="WIF"/>
    <property type="match status" value="1"/>
</dbReference>
<proteinExistence type="predicted"/>
<evidence type="ECO:0000313" key="2">
    <source>
        <dbReference type="EMBL" id="SDE82099.1"/>
    </source>
</evidence>